<name>A0A832H422_9CYAN</name>
<evidence type="ECO:0000313" key="1">
    <source>
        <dbReference type="EMBL" id="HGW93796.1"/>
    </source>
</evidence>
<proteinExistence type="predicted"/>
<gene>
    <name evidence="1" type="ORF">ENR47_05885</name>
</gene>
<dbReference type="SUPFAM" id="SSF53955">
    <property type="entry name" value="Lysozyme-like"/>
    <property type="match status" value="1"/>
</dbReference>
<accession>A0A832H422</accession>
<comment type="caution">
    <text evidence="1">The sequence shown here is derived from an EMBL/GenBank/DDBJ whole genome shotgun (WGS) entry which is preliminary data.</text>
</comment>
<organism evidence="1">
    <name type="scientific">Oscillatoriales cyanobacterium SpSt-402</name>
    <dbReference type="NCBI Taxonomy" id="2282168"/>
    <lineage>
        <taxon>Bacteria</taxon>
        <taxon>Bacillati</taxon>
        <taxon>Cyanobacteriota</taxon>
        <taxon>Cyanophyceae</taxon>
        <taxon>Oscillatoriophycideae</taxon>
        <taxon>Oscillatoriales</taxon>
    </lineage>
</organism>
<dbReference type="EMBL" id="DSRD01000381">
    <property type="protein sequence ID" value="HGW93796.1"/>
    <property type="molecule type" value="Genomic_DNA"/>
</dbReference>
<sequence>MQQSDRFQEIESNVLSKSNISPSRTLKRWLCTLLTGGLLLLAIFVELERKEHHTHEQLPFGYIPDLAMSGGDPYVRALMRTISASESNVKNPYILLYGGKHTHDLEQHPDLCMPITVGINHGNCSTAASRYQFITSTWLEKASIYHPSPSHTEALTEYSFAPEHQDEVTYRWLKYDSAWSVSISILLRQGEINEVLRLLSGTWTSLGFGIETNSMSPYLTEVYQKVLAEELERSQH</sequence>
<protein>
    <submittedName>
        <fullName evidence="1">Glycoside hydrolase</fullName>
    </submittedName>
</protein>
<dbReference type="Gene3D" id="1.10.530.10">
    <property type="match status" value="1"/>
</dbReference>
<keyword evidence="1" id="KW-0378">Hydrolase</keyword>
<dbReference type="InterPro" id="IPR023346">
    <property type="entry name" value="Lysozyme-like_dom_sf"/>
</dbReference>
<dbReference type="GO" id="GO:0016787">
    <property type="term" value="F:hydrolase activity"/>
    <property type="evidence" value="ECO:0007669"/>
    <property type="project" value="UniProtKB-KW"/>
</dbReference>
<dbReference type="AlphaFoldDB" id="A0A832H422"/>
<reference evidence="1" key="1">
    <citation type="journal article" date="2020" name="mSystems">
        <title>Genome- and Community-Level Interaction Insights into Carbon Utilization and Element Cycling Functions of Hydrothermarchaeota in Hydrothermal Sediment.</title>
        <authorList>
            <person name="Zhou Z."/>
            <person name="Liu Y."/>
            <person name="Xu W."/>
            <person name="Pan J."/>
            <person name="Luo Z.H."/>
            <person name="Li M."/>
        </authorList>
    </citation>
    <scope>NUCLEOTIDE SEQUENCE [LARGE SCALE GENOMIC DNA]</scope>
    <source>
        <strain evidence="1">SpSt-402</strain>
    </source>
</reference>